<accession>A0A3P3XQW9</accession>
<sequence>MANDLLQNKDFLQACKKATLSAFKNKIDDAKLNSLLEHMPSPAAGPAKNVLRVSGGSGAIQAEASIVSAVIYAKVKCYPDNKSWKFEESAWGPGIGGGECIGFMYTAYTGDNAWDTFFNDATAYHAQGIAEAGGIFQINWFRSDGTPIGQFNGALGGAGVFEIGGSGKWKKK</sequence>
<protein>
    <submittedName>
        <fullName evidence="1">Uncharacterized protein</fullName>
    </submittedName>
</protein>
<dbReference type="Gene3D" id="2.40.128.480">
    <property type="entry name" value="Rhodococcus equi virulence-associated protein"/>
    <property type="match status" value="1"/>
</dbReference>
<dbReference type="InterPro" id="IPR038625">
    <property type="entry name" value="R_equi_Vir_sf"/>
</dbReference>
<name>A0A3P3XQW9_9SPIR</name>
<evidence type="ECO:0000313" key="1">
    <source>
        <dbReference type="EMBL" id="SLM18675.1"/>
    </source>
</evidence>
<reference evidence="1" key="1">
    <citation type="submission" date="2017-02" db="EMBL/GenBank/DDBJ databases">
        <authorList>
            <person name="Regsiter A."/>
            <person name="William W."/>
        </authorList>
    </citation>
    <scope>NUCLEOTIDE SEQUENCE</scope>
    <source>
        <strain evidence="1">BdmA 4</strain>
    </source>
</reference>
<proteinExistence type="predicted"/>
<organism evidence="1">
    <name type="scientific">uncultured spirochete</name>
    <dbReference type="NCBI Taxonomy" id="156406"/>
    <lineage>
        <taxon>Bacteria</taxon>
        <taxon>Pseudomonadati</taxon>
        <taxon>Spirochaetota</taxon>
        <taxon>Spirochaetia</taxon>
        <taxon>Spirochaetales</taxon>
        <taxon>environmental samples</taxon>
    </lineage>
</organism>
<dbReference type="EMBL" id="FWDO01000005">
    <property type="protein sequence ID" value="SLM18675.1"/>
    <property type="molecule type" value="Genomic_DNA"/>
</dbReference>
<gene>
    <name evidence="1" type="ORF">SPIRO4BDMA_50190</name>
</gene>
<dbReference type="AlphaFoldDB" id="A0A3P3XQW9"/>